<dbReference type="PROSITE" id="PS51257">
    <property type="entry name" value="PROKAR_LIPOPROTEIN"/>
    <property type="match status" value="1"/>
</dbReference>
<gene>
    <name evidence="1" type="ORF">DNFV4_02300</name>
</gene>
<dbReference type="PANTHER" id="PTHR37530">
    <property type="entry name" value="OUTER MEMBRANE PROTEIN SLP"/>
    <property type="match status" value="1"/>
</dbReference>
<evidence type="ECO:0008006" key="3">
    <source>
        <dbReference type="Google" id="ProtNLM"/>
    </source>
</evidence>
<dbReference type="Proteomes" id="UP001179121">
    <property type="component" value="Chromosome"/>
</dbReference>
<dbReference type="Pfam" id="PF03843">
    <property type="entry name" value="Slp"/>
    <property type="match status" value="1"/>
</dbReference>
<protein>
    <recommendedName>
        <fullName evidence="3">Outer membrane lipoprotein, Slp family</fullName>
    </recommendedName>
</protein>
<evidence type="ECO:0000313" key="1">
    <source>
        <dbReference type="EMBL" id="CAI4031879.1"/>
    </source>
</evidence>
<reference evidence="1" key="1">
    <citation type="submission" date="2022-10" db="EMBL/GenBank/DDBJ databases">
        <authorList>
            <person name="Koch H."/>
        </authorList>
    </citation>
    <scope>NUCLEOTIDE SEQUENCE</scope>
    <source>
        <strain evidence="1">DNF</strain>
    </source>
</reference>
<dbReference type="InterPro" id="IPR004658">
    <property type="entry name" value="OMP_Slp"/>
</dbReference>
<dbReference type="AlphaFoldDB" id="A0AA86TC58"/>
<dbReference type="PANTHER" id="PTHR37530:SF1">
    <property type="entry name" value="OUTER MEMBRANE PROTEIN SLP"/>
    <property type="match status" value="1"/>
</dbReference>
<proteinExistence type="predicted"/>
<dbReference type="EMBL" id="OX365700">
    <property type="protein sequence ID" value="CAI4031879.1"/>
    <property type="molecule type" value="Genomic_DNA"/>
</dbReference>
<organism evidence="1 2">
    <name type="scientific">Nitrospira tepida</name>
    <dbReference type="NCBI Taxonomy" id="2973512"/>
    <lineage>
        <taxon>Bacteria</taxon>
        <taxon>Pseudomonadati</taxon>
        <taxon>Nitrospirota</taxon>
        <taxon>Nitrospiria</taxon>
        <taxon>Nitrospirales</taxon>
        <taxon>Nitrospiraceae</taxon>
        <taxon>Nitrospira</taxon>
    </lineage>
</organism>
<dbReference type="KEGG" id="nti:DNFV4_02300"/>
<sequence length="229" mass="25563">MNRWCLTMAGLLAGLLLGGCAESEHQVRKDAALIGIPPELEQRIDSTVPFAALRASPSDYVGRVVALGGIVVKSKLTKEQTEVEVLQLPTSDGTLQTKQRMRSEGRFLAVKKEFLDPATLEPGTPVTIVGEVTGSTVRRLDETEYLYPVIEIKHLTDWSEELSNRSARTAYGGGYPPYYWTPWYWGSPYGYAPYYSPYWGFYPPFFGSRPIAPPPPPPPPEQIPPQFRK</sequence>
<evidence type="ECO:0000313" key="2">
    <source>
        <dbReference type="Proteomes" id="UP001179121"/>
    </source>
</evidence>
<dbReference type="GO" id="GO:0019867">
    <property type="term" value="C:outer membrane"/>
    <property type="evidence" value="ECO:0007669"/>
    <property type="project" value="InterPro"/>
</dbReference>
<keyword evidence="2" id="KW-1185">Reference proteome</keyword>
<name>A0AA86TC58_9BACT</name>
<accession>A0AA86TC58</accession>
<dbReference type="RefSeq" id="WP_289268637.1">
    <property type="nucleotide sequence ID" value="NZ_OX365700.1"/>
</dbReference>